<feature type="region of interest" description="Disordered" evidence="1">
    <location>
        <begin position="1"/>
        <end position="24"/>
    </location>
</feature>
<dbReference type="RefSeq" id="WP_203761229.1">
    <property type="nucleotide sequence ID" value="NZ_BAAABO010000029.1"/>
</dbReference>
<keyword evidence="3" id="KW-1185">Reference proteome</keyword>
<evidence type="ECO:0000313" key="2">
    <source>
        <dbReference type="EMBL" id="GID73304.1"/>
    </source>
</evidence>
<evidence type="ECO:0000256" key="1">
    <source>
        <dbReference type="SAM" id="MobiDB-lite"/>
    </source>
</evidence>
<evidence type="ECO:0000313" key="3">
    <source>
        <dbReference type="Proteomes" id="UP000609879"/>
    </source>
</evidence>
<dbReference type="Proteomes" id="UP000609879">
    <property type="component" value="Unassembled WGS sequence"/>
</dbReference>
<gene>
    <name evidence="2" type="ORF">Ade02nite_19450</name>
</gene>
<proteinExistence type="predicted"/>
<name>A0ABQ3XZZ7_9ACTN</name>
<sequence>MSNLERDLTELEASDPNVRQPAERLDEVTRSILRTSAVVVEDPSLVDMPTPDDGTCTCGHDGLDSMFHLGECPHAEQWRNRGKAKPWPDGLP</sequence>
<dbReference type="EMBL" id="BOMI01000033">
    <property type="protein sequence ID" value="GID73304.1"/>
    <property type="molecule type" value="Genomic_DNA"/>
</dbReference>
<reference evidence="2 3" key="1">
    <citation type="submission" date="2021-01" db="EMBL/GenBank/DDBJ databases">
        <title>Whole genome shotgun sequence of Actinoplanes deccanensis NBRC 13994.</title>
        <authorList>
            <person name="Komaki H."/>
            <person name="Tamura T."/>
        </authorList>
    </citation>
    <scope>NUCLEOTIDE SEQUENCE [LARGE SCALE GENOMIC DNA]</scope>
    <source>
        <strain evidence="2 3">NBRC 13994</strain>
    </source>
</reference>
<accession>A0ABQ3XZZ7</accession>
<organism evidence="2 3">
    <name type="scientific">Paractinoplanes deccanensis</name>
    <dbReference type="NCBI Taxonomy" id="113561"/>
    <lineage>
        <taxon>Bacteria</taxon>
        <taxon>Bacillati</taxon>
        <taxon>Actinomycetota</taxon>
        <taxon>Actinomycetes</taxon>
        <taxon>Micromonosporales</taxon>
        <taxon>Micromonosporaceae</taxon>
        <taxon>Paractinoplanes</taxon>
    </lineage>
</organism>
<comment type="caution">
    <text evidence="2">The sequence shown here is derived from an EMBL/GenBank/DDBJ whole genome shotgun (WGS) entry which is preliminary data.</text>
</comment>
<protein>
    <submittedName>
        <fullName evidence="2">Uncharacterized protein</fullName>
    </submittedName>
</protein>